<gene>
    <name evidence="6" type="ORF">ACRB68_20520</name>
</gene>
<evidence type="ECO:0000256" key="3">
    <source>
        <dbReference type="SAM" id="SignalP"/>
    </source>
</evidence>
<evidence type="ECO:0000256" key="1">
    <source>
        <dbReference type="ARBA" id="ARBA00022729"/>
    </source>
</evidence>
<dbReference type="Gene3D" id="2.60.120.200">
    <property type="match status" value="1"/>
</dbReference>
<evidence type="ECO:0000259" key="5">
    <source>
        <dbReference type="PROSITE" id="PS50093"/>
    </source>
</evidence>
<proteinExistence type="predicted"/>
<evidence type="ECO:0000313" key="7">
    <source>
        <dbReference type="Proteomes" id="UP000487268"/>
    </source>
</evidence>
<keyword evidence="1 3" id="KW-0732">Signal</keyword>
<evidence type="ECO:0008006" key="8">
    <source>
        <dbReference type="Google" id="ProtNLM"/>
    </source>
</evidence>
<organism evidence="6 7">
    <name type="scientific">Actinomadura macrotermitis</name>
    <dbReference type="NCBI Taxonomy" id="2585200"/>
    <lineage>
        <taxon>Bacteria</taxon>
        <taxon>Bacillati</taxon>
        <taxon>Actinomycetota</taxon>
        <taxon>Actinomycetes</taxon>
        <taxon>Streptosporangiales</taxon>
        <taxon>Thermomonosporaceae</taxon>
        <taxon>Actinomadura</taxon>
    </lineage>
</organism>
<keyword evidence="2" id="KW-1015">Disulfide bond</keyword>
<keyword evidence="7" id="KW-1185">Reference proteome</keyword>
<dbReference type="InterPro" id="IPR013320">
    <property type="entry name" value="ConA-like_dom_sf"/>
</dbReference>
<dbReference type="GO" id="GO:0005975">
    <property type="term" value="P:carbohydrate metabolic process"/>
    <property type="evidence" value="ECO:0007669"/>
    <property type="project" value="UniProtKB-ARBA"/>
</dbReference>
<dbReference type="SUPFAM" id="SSF49299">
    <property type="entry name" value="PKD domain"/>
    <property type="match status" value="1"/>
</dbReference>
<dbReference type="InterPro" id="IPR006558">
    <property type="entry name" value="LamG-like"/>
</dbReference>
<dbReference type="CDD" id="cd00146">
    <property type="entry name" value="PKD"/>
    <property type="match status" value="1"/>
</dbReference>
<dbReference type="SUPFAM" id="SSF50998">
    <property type="entry name" value="Quinoprotein alcohol dehydrogenase-like"/>
    <property type="match status" value="1"/>
</dbReference>
<dbReference type="SMART" id="SM00560">
    <property type="entry name" value="LamGL"/>
    <property type="match status" value="1"/>
</dbReference>
<dbReference type="PROSITE" id="PS50025">
    <property type="entry name" value="LAM_G_DOMAIN"/>
    <property type="match status" value="1"/>
</dbReference>
<evidence type="ECO:0000256" key="2">
    <source>
        <dbReference type="ARBA" id="ARBA00023157"/>
    </source>
</evidence>
<reference evidence="6 7" key="1">
    <citation type="submission" date="2019-10" db="EMBL/GenBank/DDBJ databases">
        <title>Actinomadura rubteroloni sp. nov. and Actinomadura macrotermitis sp. nov., isolated from the gut of fungus growing-termite Macrotermes natalensis.</title>
        <authorList>
            <person name="Benndorf R."/>
            <person name="Martin K."/>
            <person name="Kuefner M."/>
            <person name="De Beer W."/>
            <person name="Kaster A.-K."/>
            <person name="Vollmers J."/>
            <person name="Poulsen M."/>
            <person name="Beemelmanns C."/>
        </authorList>
    </citation>
    <scope>NUCLEOTIDE SEQUENCE [LARGE SCALE GENOMIC DNA]</scope>
    <source>
        <strain evidence="6 7">RB68</strain>
    </source>
</reference>
<dbReference type="InterPro" id="IPR013783">
    <property type="entry name" value="Ig-like_fold"/>
</dbReference>
<comment type="caution">
    <text evidence="6">The sequence shown here is derived from an EMBL/GenBank/DDBJ whole genome shotgun (WGS) entry which is preliminary data.</text>
</comment>
<feature type="domain" description="Laminin G" evidence="4">
    <location>
        <begin position="602"/>
        <end position="791"/>
    </location>
</feature>
<dbReference type="Pfam" id="PF18911">
    <property type="entry name" value="PKD_4"/>
    <property type="match status" value="1"/>
</dbReference>
<dbReference type="AlphaFoldDB" id="A0A7K0BTI4"/>
<dbReference type="SUPFAM" id="SSF49899">
    <property type="entry name" value="Concanavalin A-like lectins/glucanases"/>
    <property type="match status" value="1"/>
</dbReference>
<dbReference type="InterPro" id="IPR022409">
    <property type="entry name" value="PKD/Chitinase_dom"/>
</dbReference>
<evidence type="ECO:0000259" key="4">
    <source>
        <dbReference type="PROSITE" id="PS50025"/>
    </source>
</evidence>
<dbReference type="Proteomes" id="UP000487268">
    <property type="component" value="Unassembled WGS sequence"/>
</dbReference>
<accession>A0A7K0BTI4</accession>
<sequence>MYRLRRRDLAAVVTATIAITTGAALLGASTVPAGAGTDPSAGTAPTVSADALPTWQVDGVVWSMATVGTTVYAAGRFTKARPPGAKAGDPREVARTNILAFDLVTGELDTSFVHTLNGQGLRVVASPDGKRVYVGGEFTAVDGQTRNRVAAFDTATGALDPAFKPSLSNKVMAIAATADTVYLGGNFFASNGATRTRLTAVRASDGANVDAWKPVADDEVMAMALAPGGARVVIGGKFQQLNGTAKVGVGAVDAATGALAPWSSRPVPTRKDPKTATSWVTDLVVSGDTVYGSANGEGQHWYDGRFAAKAATGDLVWLDNCYGATYGMFVQDKAVYSVSHAHDCSSLGAFTETSPQTWHRALAETTEATGVDRSLPGTSGNYRQQPTPSLLHWYPTLSPGEVSGQGQAAWAITGNDAYVAMGGEFPSVNGKGQQGLVRFAVRDKAANRSGPQDLGTPVATALPGRVRVAWKPAWDMDDRELKYEVYRDGGATPIAVLDRASTFWDRADVAYFDTAAGSHTYKVKVRDAFGNAVTSAASNAAAPAAGSAGGYAAEVTADGASGLWRLGEGSGAVRDQAGGADLALGTGVVRGQTGAIKNDGDRATAFAGTSAGTAASPAGYAPANLTVEAWVKTTSKTGGKIVGFGDKNTTASGTADRHLYLTNDGRVVFGAAPGGVKTAVQSATGLNNGQWHHVAGTLDGSGMKLYVDGKQAAANTAVKAGLHYKGYWRVGGDTLTGWPSAPTSAYLNGTIDEVAVYPKALTAAQIARHRGVGTGAVAANKAPVAAFTASCDRLDCAFDAAASADADGTVASYAWDFGDGRTGTGAKPAHAYTEAGTYQVRLTVTDDRGATAQTVRTVRATSPTLAVDGFDRAVSAGFGTAPTGGAWTATGTAGALSVAGGAGRIALAAAKDGAGAYLNSVAAPDADLAFQVATDKEGTGNGVYVWAAGRRVSGAGEYRARVRLLPAGKVALQLSRFDAAGAETAIAPEQTLDGVAYTPGTPLNLRVQVAGAAPTTLKAKAWTGTEPAGWQATATDSTAGLQTEGSVGVRTYLAGNATGVPVTVTVDDVKATRVAG</sequence>
<dbReference type="InterPro" id="IPR011047">
    <property type="entry name" value="Quinoprotein_ADH-like_sf"/>
</dbReference>
<dbReference type="PROSITE" id="PS50093">
    <property type="entry name" value="PKD"/>
    <property type="match status" value="1"/>
</dbReference>
<feature type="signal peptide" evidence="3">
    <location>
        <begin position="1"/>
        <end position="35"/>
    </location>
</feature>
<feature type="domain" description="PKD" evidence="5">
    <location>
        <begin position="783"/>
        <end position="865"/>
    </location>
</feature>
<feature type="chain" id="PRO_5039498808" description="PKD domain-containing protein" evidence="3">
    <location>
        <begin position="36"/>
        <end position="1076"/>
    </location>
</feature>
<dbReference type="InterPro" id="IPR035986">
    <property type="entry name" value="PKD_dom_sf"/>
</dbReference>
<dbReference type="EMBL" id="WEGH01000001">
    <property type="protein sequence ID" value="MQY04004.1"/>
    <property type="molecule type" value="Genomic_DNA"/>
</dbReference>
<dbReference type="Gene3D" id="2.60.40.10">
    <property type="entry name" value="Immunoglobulins"/>
    <property type="match status" value="1"/>
</dbReference>
<dbReference type="RefSeq" id="WP_153531842.1">
    <property type="nucleotide sequence ID" value="NZ_WEGH01000001.1"/>
</dbReference>
<protein>
    <recommendedName>
        <fullName evidence="8">PKD domain-containing protein</fullName>
    </recommendedName>
</protein>
<dbReference type="InterPro" id="IPR001791">
    <property type="entry name" value="Laminin_G"/>
</dbReference>
<dbReference type="Pfam" id="PF13385">
    <property type="entry name" value="Laminin_G_3"/>
    <property type="match status" value="1"/>
</dbReference>
<name>A0A7K0BTI4_9ACTN</name>
<evidence type="ECO:0000313" key="6">
    <source>
        <dbReference type="EMBL" id="MQY04004.1"/>
    </source>
</evidence>
<dbReference type="InterPro" id="IPR000601">
    <property type="entry name" value="PKD_dom"/>
</dbReference>
<dbReference type="SMART" id="SM00089">
    <property type="entry name" value="PKD"/>
    <property type="match status" value="1"/>
</dbReference>
<dbReference type="OrthoDB" id="9802683at2"/>